<dbReference type="InterPro" id="IPR020583">
    <property type="entry name" value="Inositol_monoP_metal-BS"/>
</dbReference>
<dbReference type="EC" id="3.1.3.25" evidence="3"/>
<gene>
    <name evidence="7" type="ORF">LCGC14_0624820</name>
</gene>
<reference evidence="7" key="1">
    <citation type="journal article" date="2015" name="Nature">
        <title>Complex archaea that bridge the gap between prokaryotes and eukaryotes.</title>
        <authorList>
            <person name="Spang A."/>
            <person name="Saw J.H."/>
            <person name="Jorgensen S.L."/>
            <person name="Zaremba-Niedzwiedzka K."/>
            <person name="Martijn J."/>
            <person name="Lind A.E."/>
            <person name="van Eijk R."/>
            <person name="Schleper C."/>
            <person name="Guy L."/>
            <person name="Ettema T.J."/>
        </authorList>
    </citation>
    <scope>NUCLEOTIDE SEQUENCE</scope>
</reference>
<keyword evidence="6" id="KW-0460">Magnesium</keyword>
<dbReference type="PRINTS" id="PR00377">
    <property type="entry name" value="IMPHPHTASES"/>
</dbReference>
<evidence type="ECO:0000256" key="2">
    <source>
        <dbReference type="ARBA" id="ARBA00001946"/>
    </source>
</evidence>
<dbReference type="PROSITE" id="PS00629">
    <property type="entry name" value="IMP_1"/>
    <property type="match status" value="1"/>
</dbReference>
<dbReference type="Gene3D" id="3.30.540.10">
    <property type="entry name" value="Fructose-1,6-Bisphosphatase, subunit A, domain 1"/>
    <property type="match status" value="1"/>
</dbReference>
<dbReference type="PANTHER" id="PTHR20854">
    <property type="entry name" value="INOSITOL MONOPHOSPHATASE"/>
    <property type="match status" value="1"/>
</dbReference>
<dbReference type="SUPFAM" id="SSF56655">
    <property type="entry name" value="Carbohydrate phosphatase"/>
    <property type="match status" value="1"/>
</dbReference>
<evidence type="ECO:0000313" key="7">
    <source>
        <dbReference type="EMBL" id="KKN51219.1"/>
    </source>
</evidence>
<accession>A0A0F9R8Q5</accession>
<keyword evidence="4" id="KW-0479">Metal-binding</keyword>
<dbReference type="GO" id="GO:0007165">
    <property type="term" value="P:signal transduction"/>
    <property type="evidence" value="ECO:0007669"/>
    <property type="project" value="TreeGrafter"/>
</dbReference>
<dbReference type="PANTHER" id="PTHR20854:SF4">
    <property type="entry name" value="INOSITOL-1-MONOPHOSPHATASE-RELATED"/>
    <property type="match status" value="1"/>
</dbReference>
<proteinExistence type="predicted"/>
<dbReference type="InterPro" id="IPR033942">
    <property type="entry name" value="IMPase"/>
</dbReference>
<dbReference type="PRINTS" id="PR01959">
    <property type="entry name" value="SBIMPHPHTASE"/>
</dbReference>
<dbReference type="InterPro" id="IPR022337">
    <property type="entry name" value="Inositol_monophosphatase_SuhB"/>
</dbReference>
<evidence type="ECO:0000256" key="4">
    <source>
        <dbReference type="ARBA" id="ARBA00022723"/>
    </source>
</evidence>
<dbReference type="GO" id="GO:0006020">
    <property type="term" value="P:inositol metabolic process"/>
    <property type="evidence" value="ECO:0007669"/>
    <property type="project" value="TreeGrafter"/>
</dbReference>
<organism evidence="7">
    <name type="scientific">marine sediment metagenome</name>
    <dbReference type="NCBI Taxonomy" id="412755"/>
    <lineage>
        <taxon>unclassified sequences</taxon>
        <taxon>metagenomes</taxon>
        <taxon>ecological metagenomes</taxon>
    </lineage>
</organism>
<sequence length="297" mass="32619">MGFIVYFMSKVAKIRRLKYINVLLQPKGNTMHPMLNIAVRAARNAGKILLRASEDLSKVEVQQKGANDLVTNIDKEAEAVIRDTILQSYPTHSIVGEELGEHKGKDDDYQWIVDPIDGTTNFIKGIPHYAVSIALKVKGRLDQAVIYDPIRGELFTASRGQGTQLNSKRLRVSKTTVLAGTVLATGFPFKNKNHMDAYTEAFKALFVHTADIRRAGCSALDMAYVAAGRVDGFFEIGLKPWNSAAGELMVKEAGGMVVDFAGGNNYNHSGNIICGSPKLTQAIIREIRPVLTESLLR</sequence>
<evidence type="ECO:0000256" key="6">
    <source>
        <dbReference type="ARBA" id="ARBA00022842"/>
    </source>
</evidence>
<dbReference type="GO" id="GO:0046872">
    <property type="term" value="F:metal ion binding"/>
    <property type="evidence" value="ECO:0007669"/>
    <property type="project" value="UniProtKB-KW"/>
</dbReference>
<dbReference type="Pfam" id="PF00459">
    <property type="entry name" value="Inositol_P"/>
    <property type="match status" value="1"/>
</dbReference>
<dbReference type="CDD" id="cd01639">
    <property type="entry name" value="IMPase"/>
    <property type="match status" value="1"/>
</dbReference>
<dbReference type="FunFam" id="3.30.540.10:FF:000003">
    <property type="entry name" value="Inositol-1-monophosphatase"/>
    <property type="match status" value="1"/>
</dbReference>
<evidence type="ECO:0000256" key="1">
    <source>
        <dbReference type="ARBA" id="ARBA00001033"/>
    </source>
</evidence>
<evidence type="ECO:0000256" key="5">
    <source>
        <dbReference type="ARBA" id="ARBA00022801"/>
    </source>
</evidence>
<keyword evidence="5" id="KW-0378">Hydrolase</keyword>
<dbReference type="GO" id="GO:0008934">
    <property type="term" value="F:inositol monophosphate 1-phosphatase activity"/>
    <property type="evidence" value="ECO:0007669"/>
    <property type="project" value="InterPro"/>
</dbReference>
<name>A0A0F9R8Q5_9ZZZZ</name>
<dbReference type="Gene3D" id="3.40.190.80">
    <property type="match status" value="1"/>
</dbReference>
<dbReference type="EMBL" id="LAZR01001073">
    <property type="protein sequence ID" value="KKN51219.1"/>
    <property type="molecule type" value="Genomic_DNA"/>
</dbReference>
<comment type="catalytic activity">
    <reaction evidence="1">
        <text>a myo-inositol phosphate + H2O = myo-inositol + phosphate</text>
        <dbReference type="Rhea" id="RHEA:24056"/>
        <dbReference type="ChEBI" id="CHEBI:15377"/>
        <dbReference type="ChEBI" id="CHEBI:17268"/>
        <dbReference type="ChEBI" id="CHEBI:43474"/>
        <dbReference type="ChEBI" id="CHEBI:84139"/>
        <dbReference type="EC" id="3.1.3.25"/>
    </reaction>
</comment>
<evidence type="ECO:0000256" key="3">
    <source>
        <dbReference type="ARBA" id="ARBA00013106"/>
    </source>
</evidence>
<comment type="caution">
    <text evidence="7">The sequence shown here is derived from an EMBL/GenBank/DDBJ whole genome shotgun (WGS) entry which is preliminary data.</text>
</comment>
<dbReference type="NCBIfam" id="NF008027">
    <property type="entry name" value="PRK10757.1"/>
    <property type="match status" value="1"/>
</dbReference>
<protein>
    <recommendedName>
        <fullName evidence="3">inositol-phosphate phosphatase</fullName>
        <ecNumber evidence="3">3.1.3.25</ecNumber>
    </recommendedName>
</protein>
<dbReference type="AlphaFoldDB" id="A0A0F9R8Q5"/>
<dbReference type="InterPro" id="IPR000760">
    <property type="entry name" value="Inositol_monophosphatase-like"/>
</dbReference>
<comment type="cofactor">
    <cofactor evidence="2">
        <name>Mg(2+)</name>
        <dbReference type="ChEBI" id="CHEBI:18420"/>
    </cofactor>
</comment>